<dbReference type="Gene3D" id="3.40.50.2000">
    <property type="entry name" value="Glycogen Phosphorylase B"/>
    <property type="match status" value="2"/>
</dbReference>
<evidence type="ECO:0000313" key="6">
    <source>
        <dbReference type="Proteomes" id="UP000006072"/>
    </source>
</evidence>
<dbReference type="Proteomes" id="UP000006072">
    <property type="component" value="Unassembled WGS sequence"/>
</dbReference>
<dbReference type="RefSeq" id="WP_003930602.1">
    <property type="nucleotide sequence ID" value="NZ_JH814690.1"/>
</dbReference>
<dbReference type="SUPFAM" id="SSF53756">
    <property type="entry name" value="UDP-Glycosyltransferase/glycogen phosphorylase"/>
    <property type="match status" value="1"/>
</dbReference>
<protein>
    <recommendedName>
        <fullName evidence="7">Group 1 glycosyl transferase</fullName>
    </recommendedName>
</protein>
<keyword evidence="6" id="KW-1185">Reference proteome</keyword>
<gene>
    <name evidence="5" type="ORF">MVAC_05307</name>
</gene>
<evidence type="ECO:0000256" key="1">
    <source>
        <dbReference type="ARBA" id="ARBA00022676"/>
    </source>
</evidence>
<evidence type="ECO:0008006" key="7">
    <source>
        <dbReference type="Google" id="ProtNLM"/>
    </source>
</evidence>
<feature type="domain" description="Glycosyltransferase subfamily 4-like N-terminal" evidence="4">
    <location>
        <begin position="25"/>
        <end position="132"/>
    </location>
</feature>
<keyword evidence="1" id="KW-0328">Glycosyltransferase</keyword>
<dbReference type="AlphaFoldDB" id="K0V2T8"/>
<name>K0V2T8_MYCVA</name>
<accession>K0V2T8</accession>
<evidence type="ECO:0000259" key="4">
    <source>
        <dbReference type="Pfam" id="PF13579"/>
    </source>
</evidence>
<keyword evidence="2" id="KW-0808">Transferase</keyword>
<dbReference type="PATRIC" id="fig|1194972.3.peg.1075"/>
<dbReference type="PANTHER" id="PTHR45947:SF3">
    <property type="entry name" value="SULFOQUINOVOSYL TRANSFERASE SQD2"/>
    <property type="match status" value="1"/>
</dbReference>
<dbReference type="GO" id="GO:1903509">
    <property type="term" value="P:liposaccharide metabolic process"/>
    <property type="evidence" value="ECO:0007669"/>
    <property type="project" value="UniProtKB-ARBA"/>
</dbReference>
<evidence type="ECO:0000313" key="5">
    <source>
        <dbReference type="EMBL" id="EJZ11700.1"/>
    </source>
</evidence>
<dbReference type="InterPro" id="IPR001296">
    <property type="entry name" value="Glyco_trans_1"/>
</dbReference>
<dbReference type="HOGENOM" id="CLU_009583_2_2_11"/>
<dbReference type="InterPro" id="IPR050194">
    <property type="entry name" value="Glycosyltransferase_grp1"/>
</dbReference>
<dbReference type="Pfam" id="PF00534">
    <property type="entry name" value="Glycos_transf_1"/>
    <property type="match status" value="1"/>
</dbReference>
<dbReference type="GO" id="GO:1901137">
    <property type="term" value="P:carbohydrate derivative biosynthetic process"/>
    <property type="evidence" value="ECO:0007669"/>
    <property type="project" value="UniProtKB-ARBA"/>
</dbReference>
<reference evidence="5 6" key="1">
    <citation type="journal article" date="2012" name="J. Bacteriol.">
        <title>Complete Genome Sequence of Mycobacterium vaccae Type Strain ATCC 25954.</title>
        <authorList>
            <person name="Ho Y.S."/>
            <person name="Adroub S.A."/>
            <person name="Abadi M."/>
            <person name="Al Alwan B."/>
            <person name="Alkhateeb R."/>
            <person name="Gao G."/>
            <person name="Ragab A."/>
            <person name="Ali S."/>
            <person name="van Soolingen D."/>
            <person name="Bitter W."/>
            <person name="Pain A."/>
            <person name="Abdallah A.M."/>
        </authorList>
    </citation>
    <scope>NUCLEOTIDE SEQUENCE [LARGE SCALE GENOMIC DNA]</scope>
    <source>
        <strain evidence="5 6">ATCC 25954</strain>
    </source>
</reference>
<comment type="caution">
    <text evidence="5">The sequence shown here is derived from an EMBL/GenBank/DDBJ whole genome shotgun (WGS) entry which is preliminary data.</text>
</comment>
<proteinExistence type="predicted"/>
<dbReference type="eggNOG" id="COG0438">
    <property type="taxonomic scope" value="Bacteria"/>
</dbReference>
<dbReference type="PANTHER" id="PTHR45947">
    <property type="entry name" value="SULFOQUINOVOSYL TRANSFERASE SQD2"/>
    <property type="match status" value="1"/>
</dbReference>
<evidence type="ECO:0000256" key="2">
    <source>
        <dbReference type="ARBA" id="ARBA00022679"/>
    </source>
</evidence>
<dbReference type="EMBL" id="ALQA01000007">
    <property type="protein sequence ID" value="EJZ11700.1"/>
    <property type="molecule type" value="Genomic_DNA"/>
</dbReference>
<dbReference type="Pfam" id="PF13579">
    <property type="entry name" value="Glyco_trans_4_4"/>
    <property type="match status" value="1"/>
</dbReference>
<evidence type="ECO:0000259" key="3">
    <source>
        <dbReference type="Pfam" id="PF00534"/>
    </source>
</evidence>
<dbReference type="InterPro" id="IPR028098">
    <property type="entry name" value="Glyco_trans_4-like_N"/>
</dbReference>
<dbReference type="GO" id="GO:0008610">
    <property type="term" value="P:lipid biosynthetic process"/>
    <property type="evidence" value="ECO:0007669"/>
    <property type="project" value="UniProtKB-ARBA"/>
</dbReference>
<organism evidence="5 6">
    <name type="scientific">Mycolicibacterium vaccae ATCC 25954</name>
    <dbReference type="NCBI Taxonomy" id="1194972"/>
    <lineage>
        <taxon>Bacteria</taxon>
        <taxon>Bacillati</taxon>
        <taxon>Actinomycetota</taxon>
        <taxon>Actinomycetes</taxon>
        <taxon>Mycobacteriales</taxon>
        <taxon>Mycobacteriaceae</taxon>
        <taxon>Mycolicibacterium</taxon>
    </lineage>
</organism>
<feature type="domain" description="Glycosyl transferase family 1" evidence="3">
    <location>
        <begin position="197"/>
        <end position="335"/>
    </location>
</feature>
<dbReference type="GO" id="GO:0016758">
    <property type="term" value="F:hexosyltransferase activity"/>
    <property type="evidence" value="ECO:0007669"/>
    <property type="project" value="TreeGrafter"/>
</dbReference>
<dbReference type="CDD" id="cd03801">
    <property type="entry name" value="GT4_PimA-like"/>
    <property type="match status" value="1"/>
</dbReference>
<sequence>MQSAPDLGSSLRFAFLTELYHPSVGGQEVFFQELAEEMVRRGHRVDVHCIGHSAGLPDVEVMNGVSVHRRPNGGRYKTPRVAALRRNWSDIAKYSARVRRLASGERYDFFLLNQWPLLHIPALPETVRSRSAVHWCEIREDPLLRLLQAQLPKLVGMNFAVSEAVSEVIRQQSGRGCGVLPSGVESARYRRRPRAERSGVLYVGRLASHKNLPLLIDAFGIAAQRGFDGDLVIAGDGPSRADVENYARQSGFAERVHVLGSVDEAQKIDLLARSAVMAMPSRREGFPRVIAEAMASGLPVVTADFAENGARDVVKQYGVGIVCGTEPTDFAEGLYAAEAQWDGFSESGAFGVRVLDWANIATTLEAHARTVAGRG</sequence>